<sequence>YLRNKIPSHSMLTIMKISKGLQISQTTVAKVIQKFKTEKPPEMSRPSMESAKAIESQARVIVSSDIPVHRKASLTFARTLVSKVKTIGTDETKVNVFGMDGEYDEKCMVLTVKHGGNVLLWGCVSAAGVGELHFTDGIRDSQICRKGR</sequence>
<dbReference type="GO" id="GO:0003676">
    <property type="term" value="F:nucleic acid binding"/>
    <property type="evidence" value="ECO:0007669"/>
    <property type="project" value="InterPro"/>
</dbReference>
<dbReference type="InterPro" id="IPR036397">
    <property type="entry name" value="RNaseH_sf"/>
</dbReference>
<dbReference type="Gene3D" id="1.10.10.10">
    <property type="entry name" value="Winged helix-like DNA-binding domain superfamily/Winged helix DNA-binding domain"/>
    <property type="match status" value="1"/>
</dbReference>
<accession>A0A3B3S5D0</accession>
<organism evidence="1 2">
    <name type="scientific">Paramormyrops kingsleyae</name>
    <dbReference type="NCBI Taxonomy" id="1676925"/>
    <lineage>
        <taxon>Eukaryota</taxon>
        <taxon>Metazoa</taxon>
        <taxon>Chordata</taxon>
        <taxon>Craniata</taxon>
        <taxon>Vertebrata</taxon>
        <taxon>Euteleostomi</taxon>
        <taxon>Actinopterygii</taxon>
        <taxon>Neopterygii</taxon>
        <taxon>Teleostei</taxon>
        <taxon>Osteoglossocephala</taxon>
        <taxon>Osteoglossomorpha</taxon>
        <taxon>Osteoglossiformes</taxon>
        <taxon>Mormyridae</taxon>
        <taxon>Paramormyrops</taxon>
    </lineage>
</organism>
<protein>
    <recommendedName>
        <fullName evidence="3">Transposase Tc1-like domain-containing protein</fullName>
    </recommendedName>
</protein>
<dbReference type="STRING" id="1676925.ENSPKIP00000025969"/>
<dbReference type="InterPro" id="IPR036388">
    <property type="entry name" value="WH-like_DNA-bd_sf"/>
</dbReference>
<dbReference type="GeneTree" id="ENSGT01150000289979"/>
<reference evidence="1" key="1">
    <citation type="submission" date="2025-08" db="UniProtKB">
        <authorList>
            <consortium name="Ensembl"/>
        </authorList>
    </citation>
    <scope>IDENTIFICATION</scope>
</reference>
<evidence type="ECO:0008006" key="3">
    <source>
        <dbReference type="Google" id="ProtNLM"/>
    </source>
</evidence>
<keyword evidence="2" id="KW-1185">Reference proteome</keyword>
<dbReference type="Gene3D" id="3.30.420.10">
    <property type="entry name" value="Ribonuclease H-like superfamily/Ribonuclease H"/>
    <property type="match status" value="1"/>
</dbReference>
<dbReference type="Proteomes" id="UP000261540">
    <property type="component" value="Unplaced"/>
</dbReference>
<dbReference type="Ensembl" id="ENSPKIT00000006717.1">
    <property type="protein sequence ID" value="ENSPKIP00000025969.1"/>
    <property type="gene ID" value="ENSPKIG00000008629.1"/>
</dbReference>
<evidence type="ECO:0000313" key="1">
    <source>
        <dbReference type="Ensembl" id="ENSPKIP00000025969.1"/>
    </source>
</evidence>
<evidence type="ECO:0000313" key="2">
    <source>
        <dbReference type="Proteomes" id="UP000261540"/>
    </source>
</evidence>
<dbReference type="AlphaFoldDB" id="A0A3B3S5D0"/>
<proteinExistence type="predicted"/>
<reference evidence="1" key="2">
    <citation type="submission" date="2025-09" db="UniProtKB">
        <authorList>
            <consortium name="Ensembl"/>
        </authorList>
    </citation>
    <scope>IDENTIFICATION</scope>
</reference>
<name>A0A3B3S5D0_9TELE</name>